<keyword evidence="10" id="KW-1185">Reference proteome</keyword>
<dbReference type="RefSeq" id="WP_386765668.1">
    <property type="nucleotide sequence ID" value="NZ_JBHSTI010000008.1"/>
</dbReference>
<accession>A0ABW1SZQ0</accession>
<sequence length="266" mass="26549">MDTVLGVTPLVLVALLGAAMLAGWVDAVSGGGGLVQLPALLVALPGAEPATVLGTNKASSIIGTSAAALTYRRAAVTDVGTAVRMAAAAFVGSACGAALATRVPGSLFRPLALVLLVVVGLWTLLRPNLGDTQDLRWHGTESHARHGIAALALGAGIGLYDGVFGPGTGTFLVFALVSLLGYSFLNASAIAKVVNVSTNLAALIVFGLGGHVLWALGLAMGAANLVGGVVGARTAVKRGSGFVRIVFLVVVGVLLVKLGSDVLRGE</sequence>
<feature type="transmembrane region" description="Helical" evidence="8">
    <location>
        <begin position="171"/>
        <end position="194"/>
    </location>
</feature>
<gene>
    <name evidence="9" type="ORF">ACFQGU_08555</name>
</gene>
<evidence type="ECO:0000256" key="1">
    <source>
        <dbReference type="ARBA" id="ARBA00004651"/>
    </source>
</evidence>
<comment type="similarity">
    <text evidence="2 8">Belongs to the 4-toluene sulfonate uptake permease (TSUP) (TC 2.A.102) family.</text>
</comment>
<evidence type="ECO:0000256" key="8">
    <source>
        <dbReference type="RuleBase" id="RU363041"/>
    </source>
</evidence>
<keyword evidence="7 8" id="KW-0472">Membrane</keyword>
<protein>
    <recommendedName>
        <fullName evidence="8">Probable membrane transporter protein</fullName>
    </recommendedName>
</protein>
<evidence type="ECO:0000313" key="10">
    <source>
        <dbReference type="Proteomes" id="UP001596138"/>
    </source>
</evidence>
<proteinExistence type="inferred from homology"/>
<feature type="transmembrane region" description="Helical" evidence="8">
    <location>
        <begin position="200"/>
        <end position="230"/>
    </location>
</feature>
<comment type="subcellular location">
    <subcellularLocation>
        <location evidence="1 8">Cell membrane</location>
        <topology evidence="1 8">Multi-pass membrane protein</topology>
    </subcellularLocation>
</comment>
<evidence type="ECO:0000256" key="2">
    <source>
        <dbReference type="ARBA" id="ARBA00009142"/>
    </source>
</evidence>
<evidence type="ECO:0000256" key="6">
    <source>
        <dbReference type="ARBA" id="ARBA00022989"/>
    </source>
</evidence>
<dbReference type="Pfam" id="PF01925">
    <property type="entry name" value="TauE"/>
    <property type="match status" value="1"/>
</dbReference>
<keyword evidence="4 8" id="KW-1003">Cell membrane</keyword>
<feature type="transmembrane region" description="Helical" evidence="8">
    <location>
        <begin position="107"/>
        <end position="125"/>
    </location>
</feature>
<evidence type="ECO:0000256" key="5">
    <source>
        <dbReference type="ARBA" id="ARBA00022692"/>
    </source>
</evidence>
<dbReference type="PANTHER" id="PTHR30269:SF0">
    <property type="entry name" value="MEMBRANE TRANSPORTER PROTEIN YFCA-RELATED"/>
    <property type="match status" value="1"/>
</dbReference>
<evidence type="ECO:0000256" key="3">
    <source>
        <dbReference type="ARBA" id="ARBA00022448"/>
    </source>
</evidence>
<reference evidence="10" key="1">
    <citation type="journal article" date="2019" name="Int. J. Syst. Evol. Microbiol.">
        <title>The Global Catalogue of Microorganisms (GCM) 10K type strain sequencing project: providing services to taxonomists for standard genome sequencing and annotation.</title>
        <authorList>
            <consortium name="The Broad Institute Genomics Platform"/>
            <consortium name="The Broad Institute Genome Sequencing Center for Infectious Disease"/>
            <person name="Wu L."/>
            <person name="Ma J."/>
        </authorList>
    </citation>
    <scope>NUCLEOTIDE SEQUENCE [LARGE SCALE GENOMIC DNA]</scope>
    <source>
        <strain evidence="10">CGMCC 4.7317</strain>
    </source>
</reference>
<evidence type="ECO:0000256" key="7">
    <source>
        <dbReference type="ARBA" id="ARBA00023136"/>
    </source>
</evidence>
<comment type="caution">
    <text evidence="9">The sequence shown here is derived from an EMBL/GenBank/DDBJ whole genome shotgun (WGS) entry which is preliminary data.</text>
</comment>
<name>A0ABW1SZQ0_9ACTN</name>
<dbReference type="PANTHER" id="PTHR30269">
    <property type="entry name" value="TRANSMEMBRANE PROTEIN YFCA"/>
    <property type="match status" value="1"/>
</dbReference>
<keyword evidence="5 8" id="KW-0812">Transmembrane</keyword>
<organism evidence="9 10">
    <name type="scientific">Longivirga aurantiaca</name>
    <dbReference type="NCBI Taxonomy" id="1837743"/>
    <lineage>
        <taxon>Bacteria</taxon>
        <taxon>Bacillati</taxon>
        <taxon>Actinomycetota</taxon>
        <taxon>Actinomycetes</taxon>
        <taxon>Sporichthyales</taxon>
        <taxon>Sporichthyaceae</taxon>
        <taxon>Longivirga</taxon>
    </lineage>
</organism>
<dbReference type="InterPro" id="IPR052017">
    <property type="entry name" value="TSUP"/>
</dbReference>
<dbReference type="EMBL" id="JBHSTI010000008">
    <property type="protein sequence ID" value="MFC6237926.1"/>
    <property type="molecule type" value="Genomic_DNA"/>
</dbReference>
<feature type="transmembrane region" description="Helical" evidence="8">
    <location>
        <begin position="242"/>
        <end position="260"/>
    </location>
</feature>
<evidence type="ECO:0000313" key="9">
    <source>
        <dbReference type="EMBL" id="MFC6237926.1"/>
    </source>
</evidence>
<feature type="transmembrane region" description="Helical" evidence="8">
    <location>
        <begin position="82"/>
        <end position="100"/>
    </location>
</feature>
<keyword evidence="3" id="KW-0813">Transport</keyword>
<evidence type="ECO:0000256" key="4">
    <source>
        <dbReference type="ARBA" id="ARBA00022475"/>
    </source>
</evidence>
<dbReference type="Proteomes" id="UP001596138">
    <property type="component" value="Unassembled WGS sequence"/>
</dbReference>
<dbReference type="InterPro" id="IPR002781">
    <property type="entry name" value="TM_pro_TauE-like"/>
</dbReference>
<keyword evidence="6 8" id="KW-1133">Transmembrane helix</keyword>